<organism evidence="3 4">
    <name type="scientific">Pseudonocardia hierapolitana</name>
    <dbReference type="NCBI Taxonomy" id="1128676"/>
    <lineage>
        <taxon>Bacteria</taxon>
        <taxon>Bacillati</taxon>
        <taxon>Actinomycetota</taxon>
        <taxon>Actinomycetes</taxon>
        <taxon>Pseudonocardiales</taxon>
        <taxon>Pseudonocardiaceae</taxon>
        <taxon>Pseudonocardia</taxon>
    </lineage>
</organism>
<keyword evidence="2" id="KW-0349">Heme</keyword>
<name>A0A561SZU9_9PSEU</name>
<dbReference type="GO" id="GO:0005506">
    <property type="term" value="F:iron ion binding"/>
    <property type="evidence" value="ECO:0007669"/>
    <property type="project" value="InterPro"/>
</dbReference>
<evidence type="ECO:0000256" key="2">
    <source>
        <dbReference type="RuleBase" id="RU000461"/>
    </source>
</evidence>
<keyword evidence="2" id="KW-0560">Oxidoreductase</keyword>
<dbReference type="InterPro" id="IPR036396">
    <property type="entry name" value="Cyt_P450_sf"/>
</dbReference>
<dbReference type="OrthoDB" id="502624at2"/>
<evidence type="ECO:0000313" key="4">
    <source>
        <dbReference type="Proteomes" id="UP000321261"/>
    </source>
</evidence>
<reference evidence="3 4" key="1">
    <citation type="submission" date="2019-06" db="EMBL/GenBank/DDBJ databases">
        <title>Sequencing the genomes of 1000 actinobacteria strains.</title>
        <authorList>
            <person name="Klenk H.-P."/>
        </authorList>
    </citation>
    <scope>NUCLEOTIDE SEQUENCE [LARGE SCALE GENOMIC DNA]</scope>
    <source>
        <strain evidence="3 4">DSM 45671</strain>
    </source>
</reference>
<evidence type="ECO:0000313" key="3">
    <source>
        <dbReference type="EMBL" id="TWF80389.1"/>
    </source>
</evidence>
<sequence>MTTTSTPAVPTADWVEPAAMPADPYPTYRRLLDESPVAWVPSLGRYLVTSFAACRAVEEDQETFSANVSGGAATLARALGARPMLRKDDPEHAGERRAVNPVLRPKTLRARWEPVFERNARTHLEVLRQRGPDDADLDRDYAGPVAAQNLIDLLGLKGAGVADMQRWSHAFIAGTGNLHDDPEIWRRCDAARSEVDALLDELVPHYRAHPDGTITSALVHGGLPLPDVAANVKLTISGGMNEPQHVVTGAVWALSRHPDQRDRVLADPALWPAVFEETVRWLSPIGMYPRETTRPVVLQGVPLPAGAPIGVVVAAANRDATVFERPDAFDIARPRQPHLGFGSGVHLCAGHWAARMSVGEIAVPLLHADLPGLRTDPRRPEAWHGWVFRGLTALPVSWDA</sequence>
<comment type="similarity">
    <text evidence="1 2">Belongs to the cytochrome P450 family.</text>
</comment>
<dbReference type="Gene3D" id="1.10.630.10">
    <property type="entry name" value="Cytochrome P450"/>
    <property type="match status" value="1"/>
</dbReference>
<keyword evidence="2" id="KW-0479">Metal-binding</keyword>
<evidence type="ECO:0000256" key="1">
    <source>
        <dbReference type="ARBA" id="ARBA00010617"/>
    </source>
</evidence>
<dbReference type="InterPro" id="IPR002397">
    <property type="entry name" value="Cyt_P450_B"/>
</dbReference>
<accession>A0A561SZU9</accession>
<protein>
    <recommendedName>
        <fullName evidence="5">Cytochrome P450</fullName>
    </recommendedName>
</protein>
<keyword evidence="2" id="KW-0408">Iron</keyword>
<dbReference type="PANTHER" id="PTHR46696:SF1">
    <property type="entry name" value="CYTOCHROME P450 YJIB-RELATED"/>
    <property type="match status" value="1"/>
</dbReference>
<dbReference type="Proteomes" id="UP000321261">
    <property type="component" value="Unassembled WGS sequence"/>
</dbReference>
<dbReference type="PRINTS" id="PR00359">
    <property type="entry name" value="BP450"/>
</dbReference>
<dbReference type="EMBL" id="VIWU01000001">
    <property type="protein sequence ID" value="TWF80389.1"/>
    <property type="molecule type" value="Genomic_DNA"/>
</dbReference>
<dbReference type="SUPFAM" id="SSF48264">
    <property type="entry name" value="Cytochrome P450"/>
    <property type="match status" value="1"/>
</dbReference>
<keyword evidence="4" id="KW-1185">Reference proteome</keyword>
<dbReference type="AlphaFoldDB" id="A0A561SZU9"/>
<dbReference type="GO" id="GO:0004497">
    <property type="term" value="F:monooxygenase activity"/>
    <property type="evidence" value="ECO:0007669"/>
    <property type="project" value="UniProtKB-KW"/>
</dbReference>
<evidence type="ECO:0008006" key="5">
    <source>
        <dbReference type="Google" id="ProtNLM"/>
    </source>
</evidence>
<dbReference type="InterPro" id="IPR001128">
    <property type="entry name" value="Cyt_P450"/>
</dbReference>
<dbReference type="PANTHER" id="PTHR46696">
    <property type="entry name" value="P450, PUTATIVE (EUROFUNG)-RELATED"/>
    <property type="match status" value="1"/>
</dbReference>
<gene>
    <name evidence="3" type="ORF">FHX44_116332</name>
</gene>
<comment type="caution">
    <text evidence="3">The sequence shown here is derived from an EMBL/GenBank/DDBJ whole genome shotgun (WGS) entry which is preliminary data.</text>
</comment>
<keyword evidence="2" id="KW-0503">Monooxygenase</keyword>
<dbReference type="InterPro" id="IPR017972">
    <property type="entry name" value="Cyt_P450_CS"/>
</dbReference>
<dbReference type="PROSITE" id="PS00086">
    <property type="entry name" value="CYTOCHROME_P450"/>
    <property type="match status" value="1"/>
</dbReference>
<proteinExistence type="inferred from homology"/>
<dbReference type="GO" id="GO:0016705">
    <property type="term" value="F:oxidoreductase activity, acting on paired donors, with incorporation or reduction of molecular oxygen"/>
    <property type="evidence" value="ECO:0007669"/>
    <property type="project" value="InterPro"/>
</dbReference>
<dbReference type="GO" id="GO:0020037">
    <property type="term" value="F:heme binding"/>
    <property type="evidence" value="ECO:0007669"/>
    <property type="project" value="InterPro"/>
</dbReference>
<dbReference type="RefSeq" id="WP_147259071.1">
    <property type="nucleotide sequence ID" value="NZ_VIWU01000001.1"/>
</dbReference>
<dbReference type="Pfam" id="PF00067">
    <property type="entry name" value="p450"/>
    <property type="match status" value="1"/>
</dbReference>